<dbReference type="KEGG" id="pda:120105302"/>
<dbReference type="SUPFAM" id="SSF101941">
    <property type="entry name" value="NAC domain"/>
    <property type="match status" value="1"/>
</dbReference>
<dbReference type="GeneID" id="120107588"/>
<dbReference type="PANTHER" id="PTHR31719">
    <property type="entry name" value="NAC TRANSCRIPTION FACTOR 56"/>
    <property type="match status" value="1"/>
</dbReference>
<gene>
    <name evidence="9" type="primary">LOC120107588</name>
    <name evidence="8" type="synonym">LOC120105302</name>
</gene>
<feature type="domain" description="NAC" evidence="6">
    <location>
        <begin position="4"/>
        <end position="163"/>
    </location>
</feature>
<evidence type="ECO:0000313" key="7">
    <source>
        <dbReference type="Proteomes" id="UP000228380"/>
    </source>
</evidence>
<dbReference type="PROSITE" id="PS51005">
    <property type="entry name" value="NAC"/>
    <property type="match status" value="1"/>
</dbReference>
<name>A0A8B9A031_PHODC</name>
<dbReference type="GO" id="GO:0003677">
    <property type="term" value="F:DNA binding"/>
    <property type="evidence" value="ECO:0007669"/>
    <property type="project" value="UniProtKB-KW"/>
</dbReference>
<evidence type="ECO:0000256" key="2">
    <source>
        <dbReference type="ARBA" id="ARBA00023125"/>
    </source>
</evidence>
<evidence type="ECO:0000313" key="8">
    <source>
        <dbReference type="RefSeq" id="XP_038973594.1"/>
    </source>
</evidence>
<reference evidence="8 9" key="2">
    <citation type="submission" date="2025-04" db="UniProtKB">
        <authorList>
            <consortium name="RefSeq"/>
        </authorList>
    </citation>
    <scope>IDENTIFICATION</scope>
    <source>
        <tissue evidence="8 9">Young leaves</tissue>
    </source>
</reference>
<dbReference type="GO" id="GO:0048731">
    <property type="term" value="P:system development"/>
    <property type="evidence" value="ECO:0007669"/>
    <property type="project" value="TreeGrafter"/>
</dbReference>
<dbReference type="RefSeq" id="XP_038973594.1">
    <property type="nucleotide sequence ID" value="XM_039117666.1"/>
</dbReference>
<protein>
    <submittedName>
        <fullName evidence="8 9">NAC domain-containing protein 104-like</fullName>
    </submittedName>
</protein>
<proteinExistence type="predicted"/>
<dbReference type="KEGG" id="pda:120107588"/>
<accession>A0A8B9A031</accession>
<evidence type="ECO:0000256" key="5">
    <source>
        <dbReference type="SAM" id="MobiDB-lite"/>
    </source>
</evidence>
<dbReference type="InterPro" id="IPR003441">
    <property type="entry name" value="NAC-dom"/>
</dbReference>
<evidence type="ECO:0000256" key="3">
    <source>
        <dbReference type="ARBA" id="ARBA00023163"/>
    </source>
</evidence>
<evidence type="ECO:0000259" key="6">
    <source>
        <dbReference type="PROSITE" id="PS51005"/>
    </source>
</evidence>
<feature type="region of interest" description="Disordered" evidence="5">
    <location>
        <begin position="127"/>
        <end position="146"/>
    </location>
</feature>
<dbReference type="Gene3D" id="2.170.150.80">
    <property type="entry name" value="NAC domain"/>
    <property type="match status" value="1"/>
</dbReference>
<keyword evidence="1" id="KW-0805">Transcription regulation</keyword>
<dbReference type="Pfam" id="PF02365">
    <property type="entry name" value="NAM"/>
    <property type="match status" value="1"/>
</dbReference>
<keyword evidence="2" id="KW-0238">DNA-binding</keyword>
<dbReference type="Proteomes" id="UP000228380">
    <property type="component" value="Chromosome 1"/>
</dbReference>
<keyword evidence="4" id="KW-0539">Nucleus</keyword>
<sequence>MGGLPPGFQFVPSDEELVVHFLYPKASLLPCHPDIIPSLNLRHVDPWDLDGKALQGGNQWYFFSQRIQNRVSPNGYWTPIGVDEPVASSDKVVGMKKTLVFYVGEAPCGVKTNWMMIEYHLLDGSTNCSSSGSRTHSNRRSSKKRAHQRVVSDNWIICRVYEASCDSVASSLSDDTELSCLDEVFLSLDDLDEISLPNL</sequence>
<evidence type="ECO:0000256" key="1">
    <source>
        <dbReference type="ARBA" id="ARBA00023015"/>
    </source>
</evidence>
<dbReference type="RefSeq" id="XP_038976844.1">
    <property type="nucleotide sequence ID" value="XM_039120916.1"/>
</dbReference>
<dbReference type="AlphaFoldDB" id="A0A8B9A031"/>
<evidence type="ECO:0000256" key="4">
    <source>
        <dbReference type="ARBA" id="ARBA00023242"/>
    </source>
</evidence>
<dbReference type="GO" id="GO:0006355">
    <property type="term" value="P:regulation of DNA-templated transcription"/>
    <property type="evidence" value="ECO:0007669"/>
    <property type="project" value="InterPro"/>
</dbReference>
<dbReference type="InterPro" id="IPR036093">
    <property type="entry name" value="NAC_dom_sf"/>
</dbReference>
<keyword evidence="3" id="KW-0804">Transcription</keyword>
<evidence type="ECO:0000313" key="9">
    <source>
        <dbReference type="RefSeq" id="XP_038976844.1"/>
    </source>
</evidence>
<feature type="compositionally biased region" description="Basic residues" evidence="5">
    <location>
        <begin position="136"/>
        <end position="146"/>
    </location>
</feature>
<dbReference type="PANTHER" id="PTHR31719:SF134">
    <property type="entry name" value="NAC DOMAIN-CONTAINING PROTEIN 104"/>
    <property type="match status" value="1"/>
</dbReference>
<keyword evidence="7" id="KW-1185">Reference proteome</keyword>
<dbReference type="OrthoDB" id="1877845at2759"/>
<reference evidence="7" key="1">
    <citation type="journal article" date="2019" name="Nat. Commun.">
        <title>Genome-wide association mapping of date palm fruit traits.</title>
        <authorList>
            <person name="Hazzouri K.M."/>
            <person name="Gros-Balthazard M."/>
            <person name="Flowers J.M."/>
            <person name="Copetti D."/>
            <person name="Lemansour A."/>
            <person name="Lebrun M."/>
            <person name="Masmoudi K."/>
            <person name="Ferrand S."/>
            <person name="Dhar M.I."/>
            <person name="Fresquez Z.A."/>
            <person name="Rosas U."/>
            <person name="Zhang J."/>
            <person name="Talag J."/>
            <person name="Lee S."/>
            <person name="Kudrna D."/>
            <person name="Powell R.F."/>
            <person name="Leitch I.J."/>
            <person name="Krueger R.R."/>
            <person name="Wing R.A."/>
            <person name="Amiri K.M.A."/>
            <person name="Purugganan M.D."/>
        </authorList>
    </citation>
    <scope>NUCLEOTIDE SEQUENCE [LARGE SCALE GENOMIC DNA]</scope>
    <source>
        <strain evidence="7">cv. Khalas</strain>
    </source>
</reference>
<organism evidence="7 9">
    <name type="scientific">Phoenix dactylifera</name>
    <name type="common">Date palm</name>
    <dbReference type="NCBI Taxonomy" id="42345"/>
    <lineage>
        <taxon>Eukaryota</taxon>
        <taxon>Viridiplantae</taxon>
        <taxon>Streptophyta</taxon>
        <taxon>Embryophyta</taxon>
        <taxon>Tracheophyta</taxon>
        <taxon>Spermatophyta</taxon>
        <taxon>Magnoliopsida</taxon>
        <taxon>Liliopsida</taxon>
        <taxon>Arecaceae</taxon>
        <taxon>Coryphoideae</taxon>
        <taxon>Phoeniceae</taxon>
        <taxon>Phoenix</taxon>
    </lineage>
</organism>